<reference evidence="2" key="2">
    <citation type="submission" date="2020-09" db="EMBL/GenBank/DDBJ databases">
        <authorList>
            <person name="Sun Q."/>
            <person name="Kim S."/>
        </authorList>
    </citation>
    <scope>NUCLEOTIDE SEQUENCE</scope>
    <source>
        <strain evidence="2">KCTC 12988</strain>
    </source>
</reference>
<protein>
    <submittedName>
        <fullName evidence="2">Uncharacterized protein</fullName>
    </submittedName>
</protein>
<name>A0A918TZQ2_9BACT</name>
<comment type="caution">
    <text evidence="2">The sequence shown here is derived from an EMBL/GenBank/DDBJ whole genome shotgun (WGS) entry which is preliminary data.</text>
</comment>
<reference evidence="2" key="1">
    <citation type="journal article" date="2014" name="Int. J. Syst. Evol. Microbiol.">
        <title>Complete genome sequence of Corynebacterium casei LMG S-19264T (=DSM 44701T), isolated from a smear-ripened cheese.</title>
        <authorList>
            <consortium name="US DOE Joint Genome Institute (JGI-PGF)"/>
            <person name="Walter F."/>
            <person name="Albersmeier A."/>
            <person name="Kalinowski J."/>
            <person name="Ruckert C."/>
        </authorList>
    </citation>
    <scope>NUCLEOTIDE SEQUENCE</scope>
    <source>
        <strain evidence="2">KCTC 12988</strain>
    </source>
</reference>
<sequence>MEGISGAPVLWQGDFNVRSFKDSGSRILGLLPLEADDLEIPPLLTTTLNGEVMIGYDVLRPATNAEYRSLPVKTVQVSNDSFREIADEVFLDGKPLRWDRSPDENALLDSLGLKTPADLKEVEARLSREWRASKRVRAKKSRPNNAQHHKSDRAGELED</sequence>
<evidence type="ECO:0000313" key="3">
    <source>
        <dbReference type="Proteomes" id="UP000644507"/>
    </source>
</evidence>
<accession>A0A918TZQ2</accession>
<evidence type="ECO:0000256" key="1">
    <source>
        <dbReference type="SAM" id="MobiDB-lite"/>
    </source>
</evidence>
<dbReference type="EMBL" id="BMXI01000070">
    <property type="protein sequence ID" value="GHC68810.1"/>
    <property type="molecule type" value="Genomic_DNA"/>
</dbReference>
<feature type="compositionally biased region" description="Basic residues" evidence="1">
    <location>
        <begin position="133"/>
        <end position="151"/>
    </location>
</feature>
<proteinExistence type="predicted"/>
<feature type="region of interest" description="Disordered" evidence="1">
    <location>
        <begin position="133"/>
        <end position="159"/>
    </location>
</feature>
<organism evidence="2 3">
    <name type="scientific">Roseibacillus persicicus</name>
    <dbReference type="NCBI Taxonomy" id="454148"/>
    <lineage>
        <taxon>Bacteria</taxon>
        <taxon>Pseudomonadati</taxon>
        <taxon>Verrucomicrobiota</taxon>
        <taxon>Verrucomicrobiia</taxon>
        <taxon>Verrucomicrobiales</taxon>
        <taxon>Verrucomicrobiaceae</taxon>
        <taxon>Roseibacillus</taxon>
    </lineage>
</organism>
<evidence type="ECO:0000313" key="2">
    <source>
        <dbReference type="EMBL" id="GHC68810.1"/>
    </source>
</evidence>
<dbReference type="Proteomes" id="UP000644507">
    <property type="component" value="Unassembled WGS sequence"/>
</dbReference>
<gene>
    <name evidence="2" type="ORF">GCM10007100_40580</name>
</gene>
<keyword evidence="3" id="KW-1185">Reference proteome</keyword>
<dbReference type="AlphaFoldDB" id="A0A918TZQ2"/>